<accession>A0A8T3YNS2</accession>
<comment type="caution">
    <text evidence="3">The sequence shown here is derived from an EMBL/GenBank/DDBJ whole genome shotgun (WGS) entry which is preliminary data.</text>
</comment>
<dbReference type="PANTHER" id="PTHR30486">
    <property type="entry name" value="TWITCHING MOTILITY PROTEIN PILT"/>
    <property type="match status" value="1"/>
</dbReference>
<dbReference type="Pfam" id="PF00437">
    <property type="entry name" value="T2SSE"/>
    <property type="match status" value="1"/>
</dbReference>
<feature type="domain" description="Bacterial type II secretion system protein E" evidence="2">
    <location>
        <begin position="196"/>
        <end position="382"/>
    </location>
</feature>
<comment type="similarity">
    <text evidence="1">Belongs to the GSP E family.</text>
</comment>
<dbReference type="SUPFAM" id="SSF52540">
    <property type="entry name" value="P-loop containing nucleoside triphosphate hydrolases"/>
    <property type="match status" value="1"/>
</dbReference>
<dbReference type="AlphaFoldDB" id="A0A8T3YNS2"/>
<dbReference type="Proteomes" id="UP000732298">
    <property type="component" value="Unassembled WGS sequence"/>
</dbReference>
<dbReference type="Gene3D" id="3.40.50.300">
    <property type="entry name" value="P-loop containing nucleotide triphosphate hydrolases"/>
    <property type="match status" value="1"/>
</dbReference>
<protein>
    <submittedName>
        <fullName evidence="3">CpaF family protein</fullName>
    </submittedName>
</protein>
<dbReference type="InterPro" id="IPR050921">
    <property type="entry name" value="T4SS_GSP_E_ATPase"/>
</dbReference>
<dbReference type="Gene3D" id="3.30.450.380">
    <property type="match status" value="1"/>
</dbReference>
<dbReference type="CDD" id="cd01130">
    <property type="entry name" value="VirB11-like_ATPase"/>
    <property type="match status" value="1"/>
</dbReference>
<evidence type="ECO:0000256" key="1">
    <source>
        <dbReference type="ARBA" id="ARBA00006611"/>
    </source>
</evidence>
<proteinExistence type="inferred from homology"/>
<sequence length="501" mass="57172">MQDQILKEYKIENDGITLKVKISYTHDDFVRRYTLEVPEFGEGTKALLESLRKSILQDPGIKAEKLLDPKEVEHLKEQFKEKAAETLKNELPQIGEATKDALLMILVTDMLGIGKIDLLLCDSELEEIVVNNSKEPAWVYHKEFGWLKTNILFDSEEQIQNYANIIARRGGKQITILNPLLDTHLLTGDRANATLFPISGKGNTLTIRRFRRDPWTVTDFINNATATSEVMALIWLAMQYELNIIISGGTASGKTSFLNICLPFIQPNQRIISIEDTREIVLPEFLHWVPMTTREPNAEAKGGVTMLDLLVNSLRQRPDRIIVGETRRQREAEVMFEAMHTGHSVYTTFHANTADETIKRFVNPPIAIPESQLEAVHLNVVMFRNRRLGVRRILEVAEFIPERRGNVETLKANTLYRWRASGDAISKNSESIRLFDEISLHTGLTYDEIGKELAEKKSVLDWLAKNKIQHIQEVGKVMVNYYIDKGSLLNAVQKNRKLVDL</sequence>
<dbReference type="InterPro" id="IPR001482">
    <property type="entry name" value="T2SS/T4SS_dom"/>
</dbReference>
<dbReference type="PANTHER" id="PTHR30486:SF15">
    <property type="entry name" value="TYPE II_IV SECRETION SYSTEM ATPASE"/>
    <property type="match status" value="1"/>
</dbReference>
<gene>
    <name evidence="3" type="ORF">HY544_00055</name>
</gene>
<evidence type="ECO:0000259" key="2">
    <source>
        <dbReference type="Pfam" id="PF00437"/>
    </source>
</evidence>
<dbReference type="GO" id="GO:0016887">
    <property type="term" value="F:ATP hydrolysis activity"/>
    <property type="evidence" value="ECO:0007669"/>
    <property type="project" value="InterPro"/>
</dbReference>
<name>A0A8T3YNS2_9ARCH</name>
<reference evidence="3" key="1">
    <citation type="submission" date="2020-07" db="EMBL/GenBank/DDBJ databases">
        <title>Huge and variable diversity of episymbiotic CPR bacteria and DPANN archaea in groundwater ecosystems.</title>
        <authorList>
            <person name="He C.Y."/>
            <person name="Keren R."/>
            <person name="Whittaker M."/>
            <person name="Farag I.F."/>
            <person name="Doudna J."/>
            <person name="Cate J.H.D."/>
            <person name="Banfield J.F."/>
        </authorList>
    </citation>
    <scope>NUCLEOTIDE SEQUENCE</scope>
    <source>
        <strain evidence="3">NC_groundwater_1296_Ag_S-0.2um_52_80</strain>
    </source>
</reference>
<dbReference type="EMBL" id="JACQPB010000001">
    <property type="protein sequence ID" value="MBI4209889.1"/>
    <property type="molecule type" value="Genomic_DNA"/>
</dbReference>
<evidence type="ECO:0000313" key="4">
    <source>
        <dbReference type="Proteomes" id="UP000732298"/>
    </source>
</evidence>
<organism evidence="3 4">
    <name type="scientific">Candidatus Iainarchaeum sp</name>
    <dbReference type="NCBI Taxonomy" id="3101447"/>
    <lineage>
        <taxon>Archaea</taxon>
        <taxon>Candidatus Iainarchaeota</taxon>
        <taxon>Candidatus Iainarchaeia</taxon>
        <taxon>Candidatus Iainarchaeales</taxon>
        <taxon>Candidatus Iainarchaeaceae</taxon>
        <taxon>Candidatus Iainarchaeum</taxon>
    </lineage>
</organism>
<evidence type="ECO:0000313" key="3">
    <source>
        <dbReference type="EMBL" id="MBI4209889.1"/>
    </source>
</evidence>
<dbReference type="InterPro" id="IPR027417">
    <property type="entry name" value="P-loop_NTPase"/>
</dbReference>